<evidence type="ECO:0000256" key="1">
    <source>
        <dbReference type="ARBA" id="ARBA00022723"/>
    </source>
</evidence>
<dbReference type="InterPro" id="IPR011011">
    <property type="entry name" value="Znf_FYVE_PHD"/>
</dbReference>
<evidence type="ECO:0000259" key="7">
    <source>
        <dbReference type="PROSITE" id="PS50016"/>
    </source>
</evidence>
<keyword evidence="9" id="KW-1185">Reference proteome</keyword>
<dbReference type="GO" id="GO:0006325">
    <property type="term" value="P:chromatin organization"/>
    <property type="evidence" value="ECO:0007669"/>
    <property type="project" value="UniProtKB-KW"/>
</dbReference>
<feature type="region of interest" description="Disordered" evidence="6">
    <location>
        <begin position="137"/>
        <end position="194"/>
    </location>
</feature>
<dbReference type="GO" id="GO:0006355">
    <property type="term" value="P:regulation of DNA-templated transcription"/>
    <property type="evidence" value="ECO:0007669"/>
    <property type="project" value="TreeGrafter"/>
</dbReference>
<dbReference type="PANTHER" id="PTHR46462">
    <property type="entry name" value="UPSET, ISOFORM A"/>
    <property type="match status" value="1"/>
</dbReference>
<dbReference type="Pfam" id="PF20826">
    <property type="entry name" value="PHD_5"/>
    <property type="match status" value="1"/>
</dbReference>
<name>A0AAN6RGN3_9PLEO</name>
<feature type="compositionally biased region" description="Polar residues" evidence="6">
    <location>
        <begin position="176"/>
        <end position="187"/>
    </location>
</feature>
<feature type="region of interest" description="Disordered" evidence="6">
    <location>
        <begin position="1"/>
        <end position="23"/>
    </location>
</feature>
<gene>
    <name evidence="8" type="ORF">GRF29_69g1826822</name>
</gene>
<evidence type="ECO:0000256" key="3">
    <source>
        <dbReference type="ARBA" id="ARBA00022833"/>
    </source>
</evidence>
<keyword evidence="4" id="KW-0156">Chromatin regulator</keyword>
<feature type="compositionally biased region" description="Polar residues" evidence="6">
    <location>
        <begin position="155"/>
        <end position="164"/>
    </location>
</feature>
<evidence type="ECO:0000256" key="5">
    <source>
        <dbReference type="PROSITE-ProRule" id="PRU00146"/>
    </source>
</evidence>
<evidence type="ECO:0000313" key="9">
    <source>
        <dbReference type="Proteomes" id="UP001280581"/>
    </source>
</evidence>
<dbReference type="SMART" id="SM00249">
    <property type="entry name" value="PHD"/>
    <property type="match status" value="1"/>
</dbReference>
<keyword evidence="2 5" id="KW-0863">Zinc-finger</keyword>
<dbReference type="PROSITE" id="PS50016">
    <property type="entry name" value="ZF_PHD_2"/>
    <property type="match status" value="1"/>
</dbReference>
<reference evidence="8 9" key="1">
    <citation type="submission" date="2021-02" db="EMBL/GenBank/DDBJ databases">
        <title>Genome assembly of Pseudopithomyces chartarum.</title>
        <authorList>
            <person name="Jauregui R."/>
            <person name="Singh J."/>
            <person name="Voisey C."/>
        </authorList>
    </citation>
    <scope>NUCLEOTIDE SEQUENCE [LARGE SCALE GENOMIC DNA]</scope>
    <source>
        <strain evidence="8 9">AGR01</strain>
    </source>
</reference>
<feature type="region of interest" description="Disordered" evidence="6">
    <location>
        <begin position="206"/>
        <end position="419"/>
    </location>
</feature>
<proteinExistence type="predicted"/>
<feature type="compositionally biased region" description="Polar residues" evidence="6">
    <location>
        <begin position="138"/>
        <end position="148"/>
    </location>
</feature>
<dbReference type="EMBL" id="WVTA01000006">
    <property type="protein sequence ID" value="KAK3209448.1"/>
    <property type="molecule type" value="Genomic_DNA"/>
</dbReference>
<dbReference type="Gene3D" id="3.30.40.10">
    <property type="entry name" value="Zinc/RING finger domain, C3HC4 (zinc finger)"/>
    <property type="match status" value="1"/>
</dbReference>
<evidence type="ECO:0000256" key="6">
    <source>
        <dbReference type="SAM" id="MobiDB-lite"/>
    </source>
</evidence>
<feature type="region of interest" description="Disordered" evidence="6">
    <location>
        <begin position="577"/>
        <end position="597"/>
    </location>
</feature>
<feature type="compositionally biased region" description="Low complexity" evidence="6">
    <location>
        <begin position="252"/>
        <end position="264"/>
    </location>
</feature>
<feature type="compositionally biased region" description="Low complexity" evidence="6">
    <location>
        <begin position="497"/>
        <end position="512"/>
    </location>
</feature>
<accession>A0AAN6RGN3</accession>
<feature type="compositionally biased region" description="Low complexity" evidence="6">
    <location>
        <begin position="221"/>
        <end position="231"/>
    </location>
</feature>
<feature type="domain" description="PHD-type" evidence="7">
    <location>
        <begin position="520"/>
        <end position="568"/>
    </location>
</feature>
<evidence type="ECO:0000313" key="8">
    <source>
        <dbReference type="EMBL" id="KAK3209448.1"/>
    </source>
</evidence>
<dbReference type="PROSITE" id="PS01359">
    <property type="entry name" value="ZF_PHD_1"/>
    <property type="match status" value="1"/>
</dbReference>
<feature type="compositionally biased region" description="Polar residues" evidence="6">
    <location>
        <begin position="351"/>
        <end position="364"/>
    </location>
</feature>
<evidence type="ECO:0000256" key="4">
    <source>
        <dbReference type="ARBA" id="ARBA00022853"/>
    </source>
</evidence>
<keyword evidence="1" id="KW-0479">Metal-binding</keyword>
<sequence length="597" mass="65894">MQTPPPTRDATSRRLQQSVDAATPVTVIARTPRQAPPSEGLFNQTPFGFSSLQFSPEMMQFPGTGPMSAPPLPHSRLFWDQPNDAIQMDVDMPLAPDPFGPTPHKIEGNMNWQAFHTSSSGQMNPQAFQALQGLPSLEPTSSFATSNAGDEHNSRPSSFISTSGGVDPSMLFSFSGPDQSPPFNTSVPVPKQVEVRQPYETQLLDSLWEKEASRQARSQHSRTSTNSSNTSFEARPVLQRSNTDSGLRRGRPSSMDSRSSASAAIQNIPRRSSPLKRSSGGLLGAIPEVRRPRTRLIVDESGRARTETVPAEEDEDDKEARRNPQDLRRQYPELWADDDSDTEDEDPPETITLSRNTSFNLQQRHPSKHARNDSGELHRSNSFKMLRPTPRPSSGVFDKASFDNTRPSRRVPDNSHRRFSMMDFPTSVTETFESGDQSMPESPGDALGALKKAVQGRQKQRSVQNKLQAHNQRWAQASADLAHPASFDPFTNAFSASPATTSDTTLNTPSTDRSSLSNDSTRCICNRTDDSRPMILCESCKNWLHMPCVGLHGNNVPAVYVCVFCTGQTPIVRGGRVRGPLPSLSDSPLTHKSVYRR</sequence>
<feature type="compositionally biased region" description="Basic and acidic residues" evidence="6">
    <location>
        <begin position="318"/>
        <end position="331"/>
    </location>
</feature>
<dbReference type="GO" id="GO:0070210">
    <property type="term" value="C:Rpd3L-Expanded complex"/>
    <property type="evidence" value="ECO:0007669"/>
    <property type="project" value="TreeGrafter"/>
</dbReference>
<comment type="caution">
    <text evidence="8">The sequence shown here is derived from an EMBL/GenBank/DDBJ whole genome shotgun (WGS) entry which is preliminary data.</text>
</comment>
<organism evidence="8 9">
    <name type="scientific">Pseudopithomyces chartarum</name>
    <dbReference type="NCBI Taxonomy" id="1892770"/>
    <lineage>
        <taxon>Eukaryota</taxon>
        <taxon>Fungi</taxon>
        <taxon>Dikarya</taxon>
        <taxon>Ascomycota</taxon>
        <taxon>Pezizomycotina</taxon>
        <taxon>Dothideomycetes</taxon>
        <taxon>Pleosporomycetidae</taxon>
        <taxon>Pleosporales</taxon>
        <taxon>Massarineae</taxon>
        <taxon>Didymosphaeriaceae</taxon>
        <taxon>Pseudopithomyces</taxon>
    </lineage>
</organism>
<feature type="region of interest" description="Disordered" evidence="6">
    <location>
        <begin position="493"/>
        <end position="519"/>
    </location>
</feature>
<evidence type="ECO:0000256" key="2">
    <source>
        <dbReference type="ARBA" id="ARBA00022771"/>
    </source>
</evidence>
<dbReference type="PANTHER" id="PTHR46462:SF3">
    <property type="entry name" value="UPSET, ISOFORM A"/>
    <property type="match status" value="1"/>
</dbReference>
<dbReference type="SUPFAM" id="SSF57903">
    <property type="entry name" value="FYVE/PHD zinc finger"/>
    <property type="match status" value="1"/>
</dbReference>
<dbReference type="AlphaFoldDB" id="A0AAN6RGN3"/>
<feature type="compositionally biased region" description="Acidic residues" evidence="6">
    <location>
        <begin position="335"/>
        <end position="348"/>
    </location>
</feature>
<feature type="compositionally biased region" description="Basic and acidic residues" evidence="6">
    <location>
        <begin position="288"/>
        <end position="306"/>
    </location>
</feature>
<dbReference type="GO" id="GO:0008270">
    <property type="term" value="F:zinc ion binding"/>
    <property type="evidence" value="ECO:0007669"/>
    <property type="project" value="UniProtKB-KW"/>
</dbReference>
<dbReference type="InterPro" id="IPR019787">
    <property type="entry name" value="Znf_PHD-finger"/>
</dbReference>
<protein>
    <recommendedName>
        <fullName evidence="7">PHD-type domain-containing protein</fullName>
    </recommendedName>
</protein>
<dbReference type="Proteomes" id="UP001280581">
    <property type="component" value="Unassembled WGS sequence"/>
</dbReference>
<keyword evidence="3" id="KW-0862">Zinc</keyword>
<dbReference type="InterPro" id="IPR019786">
    <property type="entry name" value="Zinc_finger_PHD-type_CS"/>
</dbReference>
<dbReference type="InterPro" id="IPR001965">
    <property type="entry name" value="Znf_PHD"/>
</dbReference>
<dbReference type="InterPro" id="IPR013083">
    <property type="entry name" value="Znf_RING/FYVE/PHD"/>
</dbReference>
<feature type="compositionally biased region" description="Basic and acidic residues" evidence="6">
    <location>
        <begin position="370"/>
        <end position="379"/>
    </location>
</feature>
<dbReference type="GO" id="GO:0034967">
    <property type="term" value="C:Set3 complex"/>
    <property type="evidence" value="ECO:0007669"/>
    <property type="project" value="TreeGrafter"/>
</dbReference>